<reference evidence="1 2" key="1">
    <citation type="submission" date="2018-07" db="EMBL/GenBank/DDBJ databases">
        <title>Freshwater and sediment microbial communities from various areas in North America, analyzing microbe dynamics in response to fracking.</title>
        <authorList>
            <person name="Lamendella R."/>
        </authorList>
    </citation>
    <scope>NUCLEOTIDE SEQUENCE [LARGE SCALE GENOMIC DNA]</scope>
    <source>
        <strain evidence="1 2">105B</strain>
    </source>
</reference>
<protein>
    <submittedName>
        <fullName evidence="1">Uncharacterized protein</fullName>
    </submittedName>
</protein>
<dbReference type="Proteomes" id="UP000253647">
    <property type="component" value="Unassembled WGS sequence"/>
</dbReference>
<dbReference type="AlphaFoldDB" id="A0A368X297"/>
<gene>
    <name evidence="1" type="ORF">DET61_1395</name>
</gene>
<sequence>MSGSEIRKQLTADLNSRFPRWQFRDQGPLPDLTEFLNQIRKEIAPFTINRLPSSPQGIGLPQGEILRRS</sequence>
<organism evidence="1 2">
    <name type="scientific">Marinobacter nauticus</name>
    <name type="common">Marinobacter hydrocarbonoclasticus</name>
    <name type="synonym">Marinobacter aquaeolei</name>
    <dbReference type="NCBI Taxonomy" id="2743"/>
    <lineage>
        <taxon>Bacteria</taxon>
        <taxon>Pseudomonadati</taxon>
        <taxon>Pseudomonadota</taxon>
        <taxon>Gammaproteobacteria</taxon>
        <taxon>Pseudomonadales</taxon>
        <taxon>Marinobacteraceae</taxon>
        <taxon>Marinobacter</taxon>
    </lineage>
</organism>
<evidence type="ECO:0000313" key="2">
    <source>
        <dbReference type="Proteomes" id="UP000253647"/>
    </source>
</evidence>
<dbReference type="EMBL" id="QPJI01000039">
    <property type="protein sequence ID" value="RCW61935.1"/>
    <property type="molecule type" value="Genomic_DNA"/>
</dbReference>
<accession>A0A368X297</accession>
<proteinExistence type="predicted"/>
<name>A0A368X297_MARNT</name>
<comment type="caution">
    <text evidence="1">The sequence shown here is derived from an EMBL/GenBank/DDBJ whole genome shotgun (WGS) entry which is preliminary data.</text>
</comment>
<evidence type="ECO:0000313" key="1">
    <source>
        <dbReference type="EMBL" id="RCW61935.1"/>
    </source>
</evidence>